<keyword evidence="5" id="KW-0862">Zinc</keyword>
<feature type="chain" id="PRO_5035230854" description="RING-type domain-containing protein" evidence="10">
    <location>
        <begin position="21"/>
        <end position="650"/>
    </location>
</feature>
<dbReference type="PROSITE" id="PS50089">
    <property type="entry name" value="ZF_RING_2"/>
    <property type="match status" value="1"/>
</dbReference>
<dbReference type="InterPro" id="IPR001604">
    <property type="entry name" value="Endo_G_ENPP1-like_dom"/>
</dbReference>
<keyword evidence="2" id="KW-0540">Nuclease</keyword>
<organism evidence="12 13">
    <name type="scientific">Tenebrio molitor</name>
    <name type="common">Yellow mealworm beetle</name>
    <dbReference type="NCBI Taxonomy" id="7067"/>
    <lineage>
        <taxon>Eukaryota</taxon>
        <taxon>Metazoa</taxon>
        <taxon>Ecdysozoa</taxon>
        <taxon>Arthropoda</taxon>
        <taxon>Hexapoda</taxon>
        <taxon>Insecta</taxon>
        <taxon>Pterygota</taxon>
        <taxon>Neoptera</taxon>
        <taxon>Endopterygota</taxon>
        <taxon>Coleoptera</taxon>
        <taxon>Polyphaga</taxon>
        <taxon>Cucujiformia</taxon>
        <taxon>Tenebrionidae</taxon>
        <taxon>Tenebrio</taxon>
    </lineage>
</organism>
<dbReference type="SUPFAM" id="SSF57850">
    <property type="entry name" value="RING/U-box"/>
    <property type="match status" value="1"/>
</dbReference>
<evidence type="ECO:0000256" key="2">
    <source>
        <dbReference type="ARBA" id="ARBA00022722"/>
    </source>
</evidence>
<feature type="region of interest" description="Disordered" evidence="9">
    <location>
        <begin position="589"/>
        <end position="650"/>
    </location>
</feature>
<dbReference type="InterPro" id="IPR001841">
    <property type="entry name" value="Znf_RING"/>
</dbReference>
<keyword evidence="10" id="KW-0732">Signal</keyword>
<evidence type="ECO:0000256" key="7">
    <source>
        <dbReference type="PIRSR" id="PIRSR640255-2"/>
    </source>
</evidence>
<dbReference type="GO" id="GO:0008270">
    <property type="term" value="F:zinc ion binding"/>
    <property type="evidence" value="ECO:0007669"/>
    <property type="project" value="UniProtKB-KW"/>
</dbReference>
<dbReference type="PANTHER" id="PTHR13966">
    <property type="entry name" value="ENDONUCLEASE RELATED"/>
    <property type="match status" value="1"/>
</dbReference>
<dbReference type="Pfam" id="PF01223">
    <property type="entry name" value="Endonuclease_NS"/>
    <property type="match status" value="1"/>
</dbReference>
<dbReference type="InterPro" id="IPR044925">
    <property type="entry name" value="His-Me_finger_sf"/>
</dbReference>
<dbReference type="SMART" id="SM00892">
    <property type="entry name" value="Endonuclease_NS"/>
    <property type="match status" value="1"/>
</dbReference>
<evidence type="ECO:0000256" key="6">
    <source>
        <dbReference type="PIRSR" id="PIRSR640255-1"/>
    </source>
</evidence>
<dbReference type="GO" id="GO:0005743">
    <property type="term" value="C:mitochondrial inner membrane"/>
    <property type="evidence" value="ECO:0007669"/>
    <property type="project" value="TreeGrafter"/>
</dbReference>
<comment type="similarity">
    <text evidence="1">Belongs to the DNA/RNA non-specific endonuclease family.</text>
</comment>
<evidence type="ECO:0000256" key="10">
    <source>
        <dbReference type="SAM" id="SignalP"/>
    </source>
</evidence>
<feature type="active site" description="Proton acceptor" evidence="6">
    <location>
        <position position="200"/>
    </location>
</feature>
<feature type="signal peptide" evidence="10">
    <location>
        <begin position="1"/>
        <end position="20"/>
    </location>
</feature>
<dbReference type="GO" id="GO:0003676">
    <property type="term" value="F:nucleic acid binding"/>
    <property type="evidence" value="ECO:0007669"/>
    <property type="project" value="InterPro"/>
</dbReference>
<evidence type="ECO:0000256" key="4">
    <source>
        <dbReference type="ARBA" id="ARBA00022771"/>
    </source>
</evidence>
<evidence type="ECO:0000313" key="13">
    <source>
        <dbReference type="Proteomes" id="UP000719412"/>
    </source>
</evidence>
<evidence type="ECO:0000256" key="5">
    <source>
        <dbReference type="ARBA" id="ARBA00022833"/>
    </source>
</evidence>
<dbReference type="EMBL" id="JABDTM020006660">
    <property type="protein sequence ID" value="KAH0821698.1"/>
    <property type="molecule type" value="Genomic_DNA"/>
</dbReference>
<protein>
    <recommendedName>
        <fullName evidence="11">RING-type domain-containing protein</fullName>
    </recommendedName>
</protein>
<proteinExistence type="inferred from homology"/>
<evidence type="ECO:0000256" key="3">
    <source>
        <dbReference type="ARBA" id="ARBA00022759"/>
    </source>
</evidence>
<comment type="caution">
    <text evidence="12">The sequence shown here is derived from an EMBL/GenBank/DDBJ whole genome shotgun (WGS) entry which is preliminary data.</text>
</comment>
<dbReference type="AlphaFoldDB" id="A0A8J6HX47"/>
<dbReference type="GO" id="GO:0005634">
    <property type="term" value="C:nucleus"/>
    <property type="evidence" value="ECO:0007669"/>
    <property type="project" value="TreeGrafter"/>
</dbReference>
<dbReference type="SMART" id="SM00477">
    <property type="entry name" value="NUC"/>
    <property type="match status" value="1"/>
</dbReference>
<dbReference type="PANTHER" id="PTHR13966:SF17">
    <property type="entry name" value="ENDONUCLEASE-RELATED"/>
    <property type="match status" value="1"/>
</dbReference>
<name>A0A8J6HX47_TENMO</name>
<dbReference type="Gene3D" id="3.30.40.10">
    <property type="entry name" value="Zinc/RING finger domain, C3HC4 (zinc finger)"/>
    <property type="match status" value="1"/>
</dbReference>
<gene>
    <name evidence="12" type="ORF">GEV33_001093</name>
</gene>
<evidence type="ECO:0000256" key="1">
    <source>
        <dbReference type="ARBA" id="ARBA00010052"/>
    </source>
</evidence>
<dbReference type="GO" id="GO:0004521">
    <property type="term" value="F:RNA endonuclease activity"/>
    <property type="evidence" value="ECO:0007669"/>
    <property type="project" value="TreeGrafter"/>
</dbReference>
<feature type="region of interest" description="Disordered" evidence="9">
    <location>
        <begin position="455"/>
        <end position="501"/>
    </location>
</feature>
<reference evidence="12" key="2">
    <citation type="submission" date="2021-08" db="EMBL/GenBank/DDBJ databases">
        <authorList>
            <person name="Eriksson T."/>
        </authorList>
    </citation>
    <scope>NUCLEOTIDE SEQUENCE</scope>
    <source>
        <strain evidence="12">Stoneville</strain>
        <tissue evidence="12">Whole head</tissue>
    </source>
</reference>
<dbReference type="Gene3D" id="3.40.570.10">
    <property type="entry name" value="Extracellular Endonuclease, subunit A"/>
    <property type="match status" value="1"/>
</dbReference>
<dbReference type="GO" id="GO:0000014">
    <property type="term" value="F:single-stranded DNA endodeoxyribonuclease activity"/>
    <property type="evidence" value="ECO:0007669"/>
    <property type="project" value="TreeGrafter"/>
</dbReference>
<feature type="binding site" evidence="7">
    <location>
        <position position="230"/>
    </location>
    <ligand>
        <name>Mg(2+)</name>
        <dbReference type="ChEBI" id="CHEBI:18420"/>
        <note>catalytic</note>
    </ligand>
</feature>
<dbReference type="InterPro" id="IPR040255">
    <property type="entry name" value="Non-specific_endonuclease"/>
</dbReference>
<dbReference type="GO" id="GO:0006309">
    <property type="term" value="P:apoptotic DNA fragmentation"/>
    <property type="evidence" value="ECO:0007669"/>
    <property type="project" value="TreeGrafter"/>
</dbReference>
<dbReference type="SUPFAM" id="SSF54060">
    <property type="entry name" value="His-Me finger endonucleases"/>
    <property type="match status" value="1"/>
</dbReference>
<evidence type="ECO:0000259" key="11">
    <source>
        <dbReference type="PROSITE" id="PS50089"/>
    </source>
</evidence>
<keyword evidence="7" id="KW-0479">Metal-binding</keyword>
<keyword evidence="3" id="KW-0255">Endonuclease</keyword>
<evidence type="ECO:0000256" key="8">
    <source>
        <dbReference type="PROSITE-ProRule" id="PRU00175"/>
    </source>
</evidence>
<reference evidence="12" key="1">
    <citation type="journal article" date="2020" name="J Insects Food Feed">
        <title>The yellow mealworm (Tenebrio molitor) genome: a resource for the emerging insects as food and feed industry.</title>
        <authorList>
            <person name="Eriksson T."/>
            <person name="Andere A."/>
            <person name="Kelstrup H."/>
            <person name="Emery V."/>
            <person name="Picard C."/>
        </authorList>
    </citation>
    <scope>NUCLEOTIDE SEQUENCE</scope>
    <source>
        <strain evidence="12">Stoneville</strain>
        <tissue evidence="12">Whole head</tissue>
    </source>
</reference>
<evidence type="ECO:0000313" key="12">
    <source>
        <dbReference type="EMBL" id="KAH0821698.1"/>
    </source>
</evidence>
<accession>A0A8J6HX47</accession>
<keyword evidence="13" id="KW-1185">Reference proteome</keyword>
<evidence type="ECO:0000256" key="9">
    <source>
        <dbReference type="SAM" id="MobiDB-lite"/>
    </source>
</evidence>
<sequence length="650" mass="73184">MYFPVAFLCCISLVLGVATATCLFSLSSDFVNNNPIILLNGDIVNPNNPAGNVILRDGQTIQLLCSGPRNYLMMSETFERVIEATCFNGQFNLTNNSKENYRIQDLKCKLVPQADIRDVGPCNDIFRNLQIGFMVNVTRFLGKIDVCFNPNNLTTYWTRHVFHMCEYSCQLAPSTTFRRDFFNAANVNRIYRNSGYDKGHLSPRSDFFSGAEKRMTFFYVNTSPQVRNFNQQNWKKLEAVIRTAAKRAHKRLYVYTGSTKHVGDLEKTIPVSLYFWKVIIDSWSGNGVAFVGVNNVDSDVNSPCDTIPCKGLNWLSDFIPQMSNVTRGKIYCASIQSLKYVPNIILPDFDEYTGGLLTKMCFVIVNAFALFQDKLLNKLEESEPELATCQEEECVICINAKATMQTAPCGHQVVCRKCFVKTIQIAVSQRLLPLRCVICRAKILRLKTGPILPSSASGYSVNSRSSSVPQSDSLYSVSSGGSSVSSTSCSSEGSRKSSSCCGGRCMGAYPRQPVTGAIRRSQQHAMKMRLQEYCHPEKGNMNRLPPIRELPGQSPSHNTPPASTRIRCAQKIVTQLESVPLLGKSRNKYEKLSQDDDGEEVKKDRKWWPDRTKDEEKIDNKKNELTEKHMELKEKQKLEVKKSTIKDARL</sequence>
<dbReference type="InterPro" id="IPR020821">
    <property type="entry name" value="ENPP1-3/EXOG-like_nuc-like"/>
</dbReference>
<dbReference type="InterPro" id="IPR044929">
    <property type="entry name" value="DNA/RNA_non-sp_Endonuclease_sf"/>
</dbReference>
<keyword evidence="4 8" id="KW-0863">Zinc-finger</keyword>
<dbReference type="Pfam" id="PF13920">
    <property type="entry name" value="zf-C3HC4_3"/>
    <property type="match status" value="1"/>
</dbReference>
<dbReference type="InterPro" id="IPR013083">
    <property type="entry name" value="Znf_RING/FYVE/PHD"/>
</dbReference>
<feature type="domain" description="RING-type" evidence="11">
    <location>
        <begin position="394"/>
        <end position="440"/>
    </location>
</feature>
<keyword evidence="3" id="KW-0378">Hydrolase</keyword>
<dbReference type="Proteomes" id="UP000719412">
    <property type="component" value="Unassembled WGS sequence"/>
</dbReference>